<keyword evidence="1" id="KW-0472">Membrane</keyword>
<comment type="caution">
    <text evidence="2">The sequence shown here is derived from an EMBL/GenBank/DDBJ whole genome shotgun (WGS) entry which is preliminary data.</text>
</comment>
<dbReference type="AlphaFoldDB" id="A0A4R5PJA2"/>
<reference evidence="2 3" key="1">
    <citation type="journal article" date="2013" name="Int. J. Syst. Evol. Microbiol.">
        <title>Hoeflea suaedae sp. nov., an endophytic bacterium isolated from the root of the halophyte Suaeda maritima.</title>
        <authorList>
            <person name="Chung E.J."/>
            <person name="Park J.A."/>
            <person name="Pramanik P."/>
            <person name="Bibi F."/>
            <person name="Jeon C.O."/>
            <person name="Chung Y.R."/>
        </authorList>
    </citation>
    <scope>NUCLEOTIDE SEQUENCE [LARGE SCALE GENOMIC DNA]</scope>
    <source>
        <strain evidence="2 3">YC6898</strain>
    </source>
</reference>
<evidence type="ECO:0000313" key="2">
    <source>
        <dbReference type="EMBL" id="TDH35737.1"/>
    </source>
</evidence>
<evidence type="ECO:0000256" key="1">
    <source>
        <dbReference type="SAM" id="Phobius"/>
    </source>
</evidence>
<proteinExistence type="predicted"/>
<keyword evidence="3" id="KW-1185">Reference proteome</keyword>
<dbReference type="EMBL" id="SMSI01000002">
    <property type="protein sequence ID" value="TDH35737.1"/>
    <property type="molecule type" value="Genomic_DNA"/>
</dbReference>
<keyword evidence="1" id="KW-0812">Transmembrane</keyword>
<accession>A0A4R5PJA2</accession>
<organism evidence="2 3">
    <name type="scientific">Pseudohoeflea suaedae</name>
    <dbReference type="NCBI Taxonomy" id="877384"/>
    <lineage>
        <taxon>Bacteria</taxon>
        <taxon>Pseudomonadati</taxon>
        <taxon>Pseudomonadota</taxon>
        <taxon>Alphaproteobacteria</taxon>
        <taxon>Hyphomicrobiales</taxon>
        <taxon>Rhizobiaceae</taxon>
        <taxon>Pseudohoeflea</taxon>
    </lineage>
</organism>
<gene>
    <name evidence="2" type="ORF">E2A64_10405</name>
</gene>
<evidence type="ECO:0000313" key="3">
    <source>
        <dbReference type="Proteomes" id="UP000295131"/>
    </source>
</evidence>
<dbReference type="Proteomes" id="UP000295131">
    <property type="component" value="Unassembled WGS sequence"/>
</dbReference>
<feature type="transmembrane region" description="Helical" evidence="1">
    <location>
        <begin position="39"/>
        <end position="58"/>
    </location>
</feature>
<keyword evidence="1" id="KW-1133">Transmembrane helix</keyword>
<protein>
    <submittedName>
        <fullName evidence="2">Uncharacterized protein</fullName>
    </submittedName>
</protein>
<dbReference type="RefSeq" id="WP_133284437.1">
    <property type="nucleotide sequence ID" value="NZ_SMSI01000002.1"/>
</dbReference>
<name>A0A4R5PJA2_9HYPH</name>
<sequence>MTKIKRAIAESVSALLDLLALLVFCIAMVLWAASAFVDTSVTLIQALVNSIFSVAVRVRMWGNR</sequence>
<feature type="transmembrane region" description="Helical" evidence="1">
    <location>
        <begin position="12"/>
        <end position="33"/>
    </location>
</feature>